<proteinExistence type="predicted"/>
<organism evidence="3 4">
    <name type="scientific">Mariniradius sediminis</name>
    <dbReference type="NCBI Taxonomy" id="2909237"/>
    <lineage>
        <taxon>Bacteria</taxon>
        <taxon>Pseudomonadati</taxon>
        <taxon>Bacteroidota</taxon>
        <taxon>Cytophagia</taxon>
        <taxon>Cytophagales</taxon>
        <taxon>Cyclobacteriaceae</taxon>
        <taxon>Mariniradius</taxon>
    </lineage>
</organism>
<evidence type="ECO:0000313" key="4">
    <source>
        <dbReference type="Proteomes" id="UP001201449"/>
    </source>
</evidence>
<dbReference type="RefSeq" id="WP_234862923.1">
    <property type="nucleotide sequence ID" value="NZ_JAKEVZ010000020.1"/>
</dbReference>
<evidence type="ECO:0000256" key="1">
    <source>
        <dbReference type="SAM" id="SignalP"/>
    </source>
</evidence>
<feature type="signal peptide" evidence="1">
    <location>
        <begin position="1"/>
        <end position="24"/>
    </location>
</feature>
<dbReference type="Gene3D" id="3.10.620.30">
    <property type="match status" value="1"/>
</dbReference>
<keyword evidence="1" id="KW-0732">Signal</keyword>
<dbReference type="Proteomes" id="UP001201449">
    <property type="component" value="Unassembled WGS sequence"/>
</dbReference>
<feature type="domain" description="DUF3857" evidence="2">
    <location>
        <begin position="75"/>
        <end position="222"/>
    </location>
</feature>
<evidence type="ECO:0000313" key="3">
    <source>
        <dbReference type="EMBL" id="MCF1753104.1"/>
    </source>
</evidence>
<name>A0ABS9BZJ3_9BACT</name>
<evidence type="ECO:0000259" key="2">
    <source>
        <dbReference type="Pfam" id="PF12969"/>
    </source>
</evidence>
<protein>
    <submittedName>
        <fullName evidence="3">DUF3857 and transglutaminase domain-containing protein</fullName>
    </submittedName>
</protein>
<feature type="chain" id="PRO_5046545513" evidence="1">
    <location>
        <begin position="25"/>
        <end position="678"/>
    </location>
</feature>
<dbReference type="Gene3D" id="2.60.120.1130">
    <property type="match status" value="1"/>
</dbReference>
<dbReference type="Pfam" id="PF12969">
    <property type="entry name" value="DUF3857"/>
    <property type="match status" value="1"/>
</dbReference>
<dbReference type="InterPro" id="IPR024618">
    <property type="entry name" value="DUF3857"/>
</dbReference>
<gene>
    <name evidence="3" type="ORF">L0U89_18740</name>
</gene>
<reference evidence="3 4" key="1">
    <citation type="submission" date="2022-01" db="EMBL/GenBank/DDBJ databases">
        <title>Mariniradius saccharolyticus sp. nov., isolated from sediment of a river.</title>
        <authorList>
            <person name="Liu H."/>
        </authorList>
    </citation>
    <scope>NUCLEOTIDE SEQUENCE [LARGE SCALE GENOMIC DNA]</scope>
    <source>
        <strain evidence="3 4">RY-2</strain>
    </source>
</reference>
<dbReference type="Gene3D" id="2.60.40.3140">
    <property type="match status" value="1"/>
</dbReference>
<comment type="caution">
    <text evidence="3">The sequence shown here is derived from an EMBL/GenBank/DDBJ whole genome shotgun (WGS) entry which is preliminary data.</text>
</comment>
<sequence>MNIFLTRLTIFSAFLLLASWHSFAANEAFKFGKIPDDVVTTKTYAPDPEANAAVLSHVGNVKIDYHVSDGFLVNYSVHKVTKILNKDGLSHGDLEIPYYVIAGRKDDVFGIKGFVYNEVNGKIVKEKIEKEHIFDEEVNKNYRIKKISPPNVKEGSVIEISYEITSDLFSYIREWEFQADIPTQWSELTFEYPEYYSFTQSTQGYQKFEIYEEKGGTGNAAWTNQERVTNGYTVSSQVSSNSVTYNTTKYHYAVKNAPALEPEPFIDNPSSYCTKVEFQLQSLQFPNSGRQILTGSWEKLAEELLEAEDFGKMLQKGAFAKTTVESLIADAASDEEKAVRIYNHITKKMTWDDRVGIYPTKALDKSYKEGKGSAADINMLLTLFLNQAGLSAFPVMTSTRGSGFLNPANPVRYRINYLLTLLVVGEKQILLDATNPSLQFGYLPLHAINFRGFAMIPGLSQLINVGNSAVNSEVMMVNMKIVDEELHASVSRNFQGYGAARIKGKIAVDGKEKYTESFSNELKDWDLKSIDWENLDTKDKAVVEKYELVGTSGFEVSGDRIYFNPFEEVYLSENPFKLDGRIFPIDFMYQQKRQMVVNIEVPAGYVVEEMPKGLINQFNEKGLVYSYRISSPSPDKIQIMISYQVNQTLFEASQYAQIKEFFDSIAQKQKENIVLKKV</sequence>
<accession>A0ABS9BZJ3</accession>
<keyword evidence="4" id="KW-1185">Reference proteome</keyword>
<dbReference type="EMBL" id="JAKEVZ010000020">
    <property type="protein sequence ID" value="MCF1753104.1"/>
    <property type="molecule type" value="Genomic_DNA"/>
</dbReference>